<dbReference type="AlphaFoldDB" id="A0A1B3BAU8"/>
<dbReference type="STRING" id="1144748.KS2013_1203"/>
<comment type="similarity">
    <text evidence="2">Belongs to the ABC-4 integral membrane protein family. LolC/E subfamily.</text>
</comment>
<dbReference type="GO" id="GO:0044874">
    <property type="term" value="P:lipoprotein localization to outer membrane"/>
    <property type="evidence" value="ECO:0007669"/>
    <property type="project" value="TreeGrafter"/>
</dbReference>
<evidence type="ECO:0000256" key="7">
    <source>
        <dbReference type="SAM" id="Phobius"/>
    </source>
</evidence>
<evidence type="ECO:0000256" key="2">
    <source>
        <dbReference type="ARBA" id="ARBA00005236"/>
    </source>
</evidence>
<dbReference type="EMBL" id="CP012418">
    <property type="protein sequence ID" value="AOE49922.1"/>
    <property type="molecule type" value="Genomic_DNA"/>
</dbReference>
<organism evidence="10 11">
    <name type="scientific">Kangiella sediminilitoris</name>
    <dbReference type="NCBI Taxonomy" id="1144748"/>
    <lineage>
        <taxon>Bacteria</taxon>
        <taxon>Pseudomonadati</taxon>
        <taxon>Pseudomonadota</taxon>
        <taxon>Gammaproteobacteria</taxon>
        <taxon>Kangiellales</taxon>
        <taxon>Kangiellaceae</taxon>
        <taxon>Kangiella</taxon>
    </lineage>
</organism>
<feature type="domain" description="ABC3 transporter permease C-terminal" evidence="8">
    <location>
        <begin position="661"/>
        <end position="779"/>
    </location>
</feature>
<gene>
    <name evidence="10" type="ORF">KS2013_1203</name>
</gene>
<feature type="domain" description="MacB-like periplasmic core" evidence="9">
    <location>
        <begin position="23"/>
        <end position="232"/>
    </location>
</feature>
<evidence type="ECO:0000259" key="8">
    <source>
        <dbReference type="Pfam" id="PF02687"/>
    </source>
</evidence>
<feature type="transmembrane region" description="Helical" evidence="7">
    <location>
        <begin position="704"/>
        <end position="733"/>
    </location>
</feature>
<dbReference type="PATRIC" id="fig|1144748.3.peg.1215"/>
<keyword evidence="11" id="KW-1185">Reference proteome</keyword>
<keyword evidence="3" id="KW-1003">Cell membrane</keyword>
<keyword evidence="5 7" id="KW-1133">Transmembrane helix</keyword>
<dbReference type="PANTHER" id="PTHR30489">
    <property type="entry name" value="LIPOPROTEIN-RELEASING SYSTEM TRANSMEMBRANE PROTEIN LOLE"/>
    <property type="match status" value="1"/>
</dbReference>
<feature type="transmembrane region" description="Helical" evidence="7">
    <location>
        <begin position="753"/>
        <end position="772"/>
    </location>
</feature>
<reference evidence="11" key="1">
    <citation type="submission" date="2015-08" db="EMBL/GenBank/DDBJ databases">
        <authorList>
            <person name="Kim K.M."/>
        </authorList>
    </citation>
    <scope>NUCLEOTIDE SEQUENCE [LARGE SCALE GENOMIC DNA]</scope>
    <source>
        <strain evidence="11">KCTC 23892</strain>
    </source>
</reference>
<feature type="transmembrane region" description="Helical" evidence="7">
    <location>
        <begin position="269"/>
        <end position="291"/>
    </location>
</feature>
<dbReference type="InterPro" id="IPR003838">
    <property type="entry name" value="ABC3_permease_C"/>
</dbReference>
<feature type="transmembrane region" description="Helical" evidence="7">
    <location>
        <begin position="311"/>
        <end position="336"/>
    </location>
</feature>
<feature type="transmembrane region" description="Helical" evidence="7">
    <location>
        <begin position="656"/>
        <end position="683"/>
    </location>
</feature>
<dbReference type="GO" id="GO:0098797">
    <property type="term" value="C:plasma membrane protein complex"/>
    <property type="evidence" value="ECO:0007669"/>
    <property type="project" value="TreeGrafter"/>
</dbReference>
<evidence type="ECO:0000313" key="10">
    <source>
        <dbReference type="EMBL" id="AOE49922.1"/>
    </source>
</evidence>
<keyword evidence="4 7" id="KW-0812">Transmembrane</keyword>
<dbReference type="RefSeq" id="WP_068991160.1">
    <property type="nucleotide sequence ID" value="NZ_CP012418.1"/>
</dbReference>
<protein>
    <submittedName>
        <fullName evidence="10">Permease</fullName>
    </submittedName>
</protein>
<feature type="transmembrane region" description="Helical" evidence="7">
    <location>
        <begin position="20"/>
        <end position="40"/>
    </location>
</feature>
<dbReference type="Pfam" id="PF02687">
    <property type="entry name" value="FtsX"/>
    <property type="match status" value="2"/>
</dbReference>
<evidence type="ECO:0000256" key="6">
    <source>
        <dbReference type="ARBA" id="ARBA00023136"/>
    </source>
</evidence>
<evidence type="ECO:0000256" key="4">
    <source>
        <dbReference type="ARBA" id="ARBA00022692"/>
    </source>
</evidence>
<dbReference type="InterPro" id="IPR025857">
    <property type="entry name" value="MacB_PCD"/>
</dbReference>
<dbReference type="Pfam" id="PF12704">
    <property type="entry name" value="MacB_PCD"/>
    <property type="match status" value="2"/>
</dbReference>
<comment type="subcellular location">
    <subcellularLocation>
        <location evidence="1">Cell membrane</location>
        <topology evidence="1">Multi-pass membrane protein</topology>
    </subcellularLocation>
</comment>
<accession>A0A1B3BAU8</accession>
<dbReference type="KEGG" id="ksd:KS2013_1203"/>
<dbReference type="InterPro" id="IPR051447">
    <property type="entry name" value="Lipoprotein-release_system"/>
</dbReference>
<dbReference type="OrthoDB" id="5137249at2"/>
<evidence type="ECO:0000256" key="5">
    <source>
        <dbReference type="ARBA" id="ARBA00022989"/>
    </source>
</evidence>
<name>A0A1B3BAU8_9GAMM</name>
<evidence type="ECO:0000313" key="11">
    <source>
        <dbReference type="Proteomes" id="UP000094147"/>
    </source>
</evidence>
<dbReference type="Proteomes" id="UP000094147">
    <property type="component" value="Chromosome"/>
</dbReference>
<evidence type="ECO:0000259" key="9">
    <source>
        <dbReference type="Pfam" id="PF12704"/>
    </source>
</evidence>
<feature type="domain" description="ABC3 transporter permease C-terminal" evidence="8">
    <location>
        <begin position="269"/>
        <end position="389"/>
    </location>
</feature>
<dbReference type="PANTHER" id="PTHR30489:SF0">
    <property type="entry name" value="LIPOPROTEIN-RELEASING SYSTEM TRANSMEMBRANE PROTEIN LOLE"/>
    <property type="match status" value="1"/>
</dbReference>
<feature type="domain" description="MacB-like periplasmic core" evidence="9">
    <location>
        <begin position="433"/>
        <end position="652"/>
    </location>
</feature>
<sequence length="788" mass="87942">MQTLNLKLWRDLWHVKGQVIAVALVIASGIATLSMALTTVETLQKTSDQYFSDYQFADAFVSAVRVPGSIKERLESIDGVSLVETRIRKYSSLDMPGFKEPVMGLFISIPEESQPRLNQLALRKGRWVERGRSNEIIVNEPFADAHNLAIGDLLPAVMNGKKRFFKVVGIALSPEFIYSVSPGAMMPDNERFGVFWAGRESLEAAYDLQGAFNDATFKFAQGADYQATLKRIDLILEPYGGRNTYLRDDQTSYWFINNEIKQLKTMSTILPTIFLLVSAFLTNIVLSRMIINEREQIGLLKAFGFTNAQVGAHYFKLMLVMCFLGVLIGLVVGSYLGSKNAKIYAEFFRFPVFVYEISVQSFVISTSVSILAALSGTVGSIAKVVKLPPAVAMIPPSPAVYHKTLLDRAGIKAMLDQPTRIAVRQIMRKPLRSFFTVIGVSFAVGLMVMALQWVDAIKFLGTSYYNDAQRQDMTMAFYQNQQKETMLQVERLPGVLEAEPIRYVSVDFINGAKRHRGAITGLPSDATLQPIYDNQKQSTVRLPQGGIVIGSQLAQKLNVGIGDRVYIDFLEQENIQAYFLVIDIFETFLGMPAYTSLDSLNRVLGEQGQFSMLNLLVDPAYYDALYETIKETPAITAVATKQAALDAFNDSIAESMLVMIFVFVVLSSILVFGVTYNMIRVALSERGRELATLRVLGFTKSETSYILLCEIGLLTLMGLILGCFVGWGITFSMGYAMETELFRIPVIIYPDTYSYAVLITLFASFISALFVIKRIHKLNLIEVLKTKE</sequence>
<evidence type="ECO:0000256" key="1">
    <source>
        <dbReference type="ARBA" id="ARBA00004651"/>
    </source>
</evidence>
<feature type="transmembrane region" description="Helical" evidence="7">
    <location>
        <begin position="434"/>
        <end position="454"/>
    </location>
</feature>
<proteinExistence type="inferred from homology"/>
<evidence type="ECO:0000256" key="3">
    <source>
        <dbReference type="ARBA" id="ARBA00022475"/>
    </source>
</evidence>
<keyword evidence="6 7" id="KW-0472">Membrane</keyword>